<name>A0A8C8A6M9_9STRI</name>
<dbReference type="GO" id="GO:0030414">
    <property type="term" value="F:peptidase inhibitor activity"/>
    <property type="evidence" value="ECO:0007669"/>
    <property type="project" value="InterPro"/>
</dbReference>
<dbReference type="GO" id="GO:0005576">
    <property type="term" value="C:extracellular region"/>
    <property type="evidence" value="ECO:0007669"/>
    <property type="project" value="InterPro"/>
</dbReference>
<keyword evidence="3" id="KW-1185">Reference proteome</keyword>
<proteinExistence type="predicted"/>
<dbReference type="InterPro" id="IPR036645">
    <property type="entry name" value="Elafin-like_sf"/>
</dbReference>
<feature type="domain" description="WAP" evidence="1">
    <location>
        <begin position="62"/>
        <end position="115"/>
    </location>
</feature>
<dbReference type="SUPFAM" id="SSF57256">
    <property type="entry name" value="Elafin-like"/>
    <property type="match status" value="1"/>
</dbReference>
<dbReference type="Ensembl" id="ENSOSUT00000001891.1">
    <property type="protein sequence ID" value="ENSOSUP00000001854.1"/>
    <property type="gene ID" value="ENSOSUG00000001344.1"/>
</dbReference>
<dbReference type="Proteomes" id="UP000694552">
    <property type="component" value="Unplaced"/>
</dbReference>
<dbReference type="SMART" id="SM00217">
    <property type="entry name" value="WAP"/>
    <property type="match status" value="1"/>
</dbReference>
<organism evidence="2 3">
    <name type="scientific">Otus sunia</name>
    <name type="common">Oriental scops-owl</name>
    <dbReference type="NCBI Taxonomy" id="257818"/>
    <lineage>
        <taxon>Eukaryota</taxon>
        <taxon>Metazoa</taxon>
        <taxon>Chordata</taxon>
        <taxon>Craniata</taxon>
        <taxon>Vertebrata</taxon>
        <taxon>Euteleostomi</taxon>
        <taxon>Archelosauria</taxon>
        <taxon>Archosauria</taxon>
        <taxon>Dinosauria</taxon>
        <taxon>Saurischia</taxon>
        <taxon>Theropoda</taxon>
        <taxon>Coelurosauria</taxon>
        <taxon>Aves</taxon>
        <taxon>Neognathae</taxon>
        <taxon>Neoaves</taxon>
        <taxon>Telluraves</taxon>
        <taxon>Strigiformes</taxon>
        <taxon>Strigidae</taxon>
        <taxon>Otus</taxon>
    </lineage>
</organism>
<dbReference type="Pfam" id="PF00095">
    <property type="entry name" value="WAP"/>
    <property type="match status" value="1"/>
</dbReference>
<evidence type="ECO:0000313" key="2">
    <source>
        <dbReference type="Ensembl" id="ENSOSUP00000001854.1"/>
    </source>
</evidence>
<evidence type="ECO:0000313" key="3">
    <source>
        <dbReference type="Proteomes" id="UP000694552"/>
    </source>
</evidence>
<reference evidence="2" key="1">
    <citation type="submission" date="2025-08" db="UniProtKB">
        <authorList>
            <consortium name="Ensembl"/>
        </authorList>
    </citation>
    <scope>IDENTIFICATION</scope>
</reference>
<dbReference type="InterPro" id="IPR008197">
    <property type="entry name" value="WAP_dom"/>
</dbReference>
<dbReference type="Gene3D" id="4.10.75.10">
    <property type="entry name" value="Elafin-like"/>
    <property type="match status" value="1"/>
</dbReference>
<dbReference type="PROSITE" id="PS51390">
    <property type="entry name" value="WAP"/>
    <property type="match status" value="1"/>
</dbReference>
<reference evidence="2" key="2">
    <citation type="submission" date="2025-09" db="UniProtKB">
        <authorList>
            <consortium name="Ensembl"/>
        </authorList>
    </citation>
    <scope>IDENTIFICATION</scope>
</reference>
<sequence>MPGGDRRCSPGRTRQTLRAGARILLPRVPSPLSLGCGPSCGNDTACSPGDKCCPRGCCARCLRAEPGKAAWGSLHQDTGATGLAAACPNRCADDRDCPGDRKCCFSGCGLACHPSCTGHLGHLF</sequence>
<dbReference type="AlphaFoldDB" id="A0A8C8A6M9"/>
<evidence type="ECO:0000259" key="1">
    <source>
        <dbReference type="PROSITE" id="PS51390"/>
    </source>
</evidence>
<protein>
    <recommendedName>
        <fullName evidence="1">WAP domain-containing protein</fullName>
    </recommendedName>
</protein>
<accession>A0A8C8A6M9</accession>